<evidence type="ECO:0000256" key="11">
    <source>
        <dbReference type="ARBA" id="ARBA00023242"/>
    </source>
</evidence>
<evidence type="ECO:0000259" key="15">
    <source>
        <dbReference type="PROSITE" id="PS50290"/>
    </source>
</evidence>
<dbReference type="InterPro" id="IPR036940">
    <property type="entry name" value="PI3/4_kinase_cat_sf"/>
</dbReference>
<dbReference type="InterPro" id="IPR057564">
    <property type="entry name" value="HEAT_ATR"/>
</dbReference>
<evidence type="ECO:0000256" key="1">
    <source>
        <dbReference type="ARBA" id="ARBA00004123"/>
    </source>
</evidence>
<dbReference type="SMART" id="SM00146">
    <property type="entry name" value="PI3Kc"/>
    <property type="match status" value="1"/>
</dbReference>
<dbReference type="InterPro" id="IPR000403">
    <property type="entry name" value="PI3/4_kinase_cat_dom"/>
</dbReference>
<organism evidence="18 19">
    <name type="scientific">Hydnum rufescens UP504</name>
    <dbReference type="NCBI Taxonomy" id="1448309"/>
    <lineage>
        <taxon>Eukaryota</taxon>
        <taxon>Fungi</taxon>
        <taxon>Dikarya</taxon>
        <taxon>Basidiomycota</taxon>
        <taxon>Agaricomycotina</taxon>
        <taxon>Agaricomycetes</taxon>
        <taxon>Cantharellales</taxon>
        <taxon>Hydnaceae</taxon>
        <taxon>Hydnum</taxon>
    </lineage>
</organism>
<evidence type="ECO:0000259" key="17">
    <source>
        <dbReference type="PROSITE" id="PS51190"/>
    </source>
</evidence>
<evidence type="ECO:0000256" key="5">
    <source>
        <dbReference type="ARBA" id="ARBA00022679"/>
    </source>
</evidence>
<feature type="compositionally biased region" description="Basic and acidic residues" evidence="14">
    <location>
        <begin position="1684"/>
        <end position="1693"/>
    </location>
</feature>
<dbReference type="Pfam" id="PF00454">
    <property type="entry name" value="PI3_PI4_kinase"/>
    <property type="match status" value="1"/>
</dbReference>
<dbReference type="GO" id="GO:0000077">
    <property type="term" value="P:DNA damage checkpoint signaling"/>
    <property type="evidence" value="ECO:0007669"/>
    <property type="project" value="TreeGrafter"/>
</dbReference>
<dbReference type="InterPro" id="IPR003151">
    <property type="entry name" value="PIK-rel_kinase_FAT"/>
</dbReference>
<keyword evidence="7" id="KW-0227">DNA damage</keyword>
<sequence length="1773" mass="199355">MSERIANDYILGRVICSLLAQWGQESSLLKSLAYVQLKDLSRRRKKTAYSFLSPYLPEIIRYVTANVCSTPSLLSELGRFLSRDPSELLSFTLTHSLPSLVVTCSKDEIQAIARLVGRPVAALLVDKTADILKTIYLLPDDADTEQGLAFLTQMVAEAAGAKADSVGTQALVNSCIAGLLAELVMVLGDENEKTVKSVGFPLDESGRRPVLNPPNDSSGQKGPGQDLATFLKPHILGVMTHLNEVLQEVQGKRSPAYKRQVIRSIGVLVSEVGTPIIAIAPQIMAAMQSVLHVSTFTEVTLLSWQLFITKLTFRDIGPYIGSTSAAFVKGWNSFDGPCRKIARETLEYLILENGDEIKASLDNIVSLAGIPELEASHSRLEHLRRGRSDTWRLDNLLERCLSENVTVASLSLLELKQFMGSHEELMRKYASGDVFDPAIRSIVNVLFSAAARDGEAFEDLRIVAYECIGLLGAVDPDRFDPITKGPPVTVIHNFVDEGEGVNFALHLIRDLLVDAFRSTSDLRYQSHLAYAIQELLKFCGFTPDLIKNGSSASIPIKIRGRWSSLPTHMLDTIAPLLEGKFSHDLTHSPKVQHPLYETTSSYREWIQLWASHLITRASGPQAKIVFGSFRLAVRSQDVEVARYLIPHLVLNVLISGEEDDRTNIRLEILAVLQDQVDVDQGQMDDRRLLSAQTVFLLMDHLSTWIRMVRQYMIKKRSDAKKTRGTSLNSGDELEDQLMQVDSLITSIDRDLMSTAAFNCRSYARALMTLEQLIASRKEVQATETGLQPYYERLHLIYSHLDEPDGMEGVSTKVVAPSLEHQIREHESTGRWTSAQSCWELKLQQSPHDVDLHIGLLRCLRNLGHYDTLRTHIRGIITTHPNWERILAGFHVEGAWMVGDWEAVEEIVSRSNVVTPETTIARLLLALRSQSTENLPASFRAARSVLGAPITAAGKQSYRRSYDSTINLHLVHELEMIHSANLSISTRHSSQLKSTLAARLQSTLPTFKAQEPILSMRRTAFGLTPISQKILKTEIGRAWLASSKIARKAGHWPTAYSAVLQARQWEAPYSYVQSCKLIRASGEALRALQELDNALPWSVSDDIVLDLSDEDLGEDSEDRKMKAKALLLRARWMHEADRFDTNDVVKSFIQPTALVADWESPYFHFGHYHDEIVSSFSLQDVRFRGARSRYQICKQYAIALAHGSKYVYQTMPRMLTVWLDAAEDPETGDLQAIQNAQVRMNQVIELAIKSLPVYQWLTAFPQIVSRVGHPNRSVYGILSKLIATVLHAYPLQGLWLFTSVVHSRKLERESRGKDIINQVKGRVGDNRGQISGLVNQWSSMTTELLALCDVEVADRQETINMPRNFPQLFRQCPSDLILPIQDSMTVTPPATSTLRDTHKPFPVNAPTFTQFQDEVQVMPTLAKPRKITVRGSNGVLYSFLCKPRDDLRKDARLMDFNSMINKLLKTNSESRRRQLHIRTYSVMPLNEECGLIEWVNNTVCIRNILLKSYDARGIPFCSRAMQDTLEKGRKAGDEAAAKAFTENILPLFPPVFHEWFLATFPEPTAWLTSRLTYGRTSAVISMVGFILGLGDRHGENILVDSNTGDTMHVDFNCLFDKGKTFEVPERVPFRLTQNIVDGFGVMGVEGVFRNACEVTMQILRDNKDSLMSVLEAFVHDPLVEWEDEKKRRERELRTGRPRSSKRANPVQEIRIPQLKELANKSLHPIKRKLMGLQSAKLEKRDKEITTANQVERLIKEAMSPSNLGSMYVGWAAWM</sequence>
<dbReference type="SUPFAM" id="SSF56112">
    <property type="entry name" value="Protein kinase-like (PK-like)"/>
    <property type="match status" value="1"/>
</dbReference>
<keyword evidence="6" id="KW-0547">Nucleotide-binding</keyword>
<dbReference type="Gene3D" id="3.30.1010.10">
    <property type="entry name" value="Phosphatidylinositol 3-kinase Catalytic Subunit, Chain A, domain 4"/>
    <property type="match status" value="1"/>
</dbReference>
<dbReference type="PROSITE" id="PS00916">
    <property type="entry name" value="PI3_4_KINASE_2"/>
    <property type="match status" value="1"/>
</dbReference>
<dbReference type="InterPro" id="IPR011009">
    <property type="entry name" value="Kinase-like_dom_sf"/>
</dbReference>
<dbReference type="GO" id="GO:0000723">
    <property type="term" value="P:telomere maintenance"/>
    <property type="evidence" value="ECO:0007669"/>
    <property type="project" value="TreeGrafter"/>
</dbReference>
<comment type="subcellular location">
    <subcellularLocation>
        <location evidence="1">Nucleus</location>
    </subcellularLocation>
</comment>
<keyword evidence="10" id="KW-0234">DNA repair</keyword>
<dbReference type="GO" id="GO:0005524">
    <property type="term" value="F:ATP binding"/>
    <property type="evidence" value="ECO:0007669"/>
    <property type="project" value="UniProtKB-KW"/>
</dbReference>
<keyword evidence="5" id="KW-0808">Transferase</keyword>
<dbReference type="Pfam" id="PF02259">
    <property type="entry name" value="FAT"/>
    <property type="match status" value="1"/>
</dbReference>
<keyword evidence="8" id="KW-0418">Kinase</keyword>
<dbReference type="SMART" id="SM00802">
    <property type="entry name" value="UME"/>
    <property type="match status" value="1"/>
</dbReference>
<dbReference type="Pfam" id="PF08064">
    <property type="entry name" value="UME"/>
    <property type="match status" value="1"/>
</dbReference>
<comment type="caution">
    <text evidence="18">The sequence shown here is derived from an EMBL/GenBank/DDBJ whole genome shotgun (WGS) entry which is preliminary data.</text>
</comment>
<dbReference type="PANTHER" id="PTHR11139:SF125">
    <property type="entry name" value="SERINE_THREONINE-PROTEIN KINASE MEC1"/>
    <property type="match status" value="1"/>
</dbReference>
<dbReference type="EC" id="2.7.11.1" evidence="3"/>
<comment type="similarity">
    <text evidence="2">Belongs to the PI3/PI4-kinase family. ATM subfamily.</text>
</comment>
<dbReference type="EMBL" id="MU129027">
    <property type="protein sequence ID" value="KAF9509844.1"/>
    <property type="molecule type" value="Genomic_DNA"/>
</dbReference>
<dbReference type="InterPro" id="IPR018936">
    <property type="entry name" value="PI3/4_kinase_CS"/>
</dbReference>
<dbReference type="Pfam" id="PF02260">
    <property type="entry name" value="FATC"/>
    <property type="match status" value="1"/>
</dbReference>
<dbReference type="SUPFAM" id="SSF48371">
    <property type="entry name" value="ARM repeat"/>
    <property type="match status" value="1"/>
</dbReference>
<evidence type="ECO:0000259" key="16">
    <source>
        <dbReference type="PROSITE" id="PS51189"/>
    </source>
</evidence>
<dbReference type="GO" id="GO:0005694">
    <property type="term" value="C:chromosome"/>
    <property type="evidence" value="ECO:0007669"/>
    <property type="project" value="TreeGrafter"/>
</dbReference>
<dbReference type="PROSITE" id="PS50290">
    <property type="entry name" value="PI3_4_KINASE_3"/>
    <property type="match status" value="1"/>
</dbReference>
<evidence type="ECO:0000256" key="3">
    <source>
        <dbReference type="ARBA" id="ARBA00012513"/>
    </source>
</evidence>
<feature type="region of interest" description="Disordered" evidence="14">
    <location>
        <begin position="1684"/>
        <end position="1703"/>
    </location>
</feature>
<dbReference type="PROSITE" id="PS51190">
    <property type="entry name" value="FATC"/>
    <property type="match status" value="1"/>
</dbReference>
<dbReference type="InterPro" id="IPR014009">
    <property type="entry name" value="PIK_FAT"/>
</dbReference>
<dbReference type="PROSITE" id="PS51189">
    <property type="entry name" value="FAT"/>
    <property type="match status" value="1"/>
</dbReference>
<reference evidence="18" key="1">
    <citation type="journal article" date="2020" name="Nat. Commun.">
        <title>Large-scale genome sequencing of mycorrhizal fungi provides insights into the early evolution of symbiotic traits.</title>
        <authorList>
            <person name="Miyauchi S."/>
            <person name="Kiss E."/>
            <person name="Kuo A."/>
            <person name="Drula E."/>
            <person name="Kohler A."/>
            <person name="Sanchez-Garcia M."/>
            <person name="Morin E."/>
            <person name="Andreopoulos B."/>
            <person name="Barry K.W."/>
            <person name="Bonito G."/>
            <person name="Buee M."/>
            <person name="Carver A."/>
            <person name="Chen C."/>
            <person name="Cichocki N."/>
            <person name="Clum A."/>
            <person name="Culley D."/>
            <person name="Crous P.W."/>
            <person name="Fauchery L."/>
            <person name="Girlanda M."/>
            <person name="Hayes R.D."/>
            <person name="Keri Z."/>
            <person name="LaButti K."/>
            <person name="Lipzen A."/>
            <person name="Lombard V."/>
            <person name="Magnuson J."/>
            <person name="Maillard F."/>
            <person name="Murat C."/>
            <person name="Nolan M."/>
            <person name="Ohm R.A."/>
            <person name="Pangilinan J."/>
            <person name="Pereira M.F."/>
            <person name="Perotto S."/>
            <person name="Peter M."/>
            <person name="Pfister S."/>
            <person name="Riley R."/>
            <person name="Sitrit Y."/>
            <person name="Stielow J.B."/>
            <person name="Szollosi G."/>
            <person name="Zifcakova L."/>
            <person name="Stursova M."/>
            <person name="Spatafora J.W."/>
            <person name="Tedersoo L."/>
            <person name="Vaario L.M."/>
            <person name="Yamada A."/>
            <person name="Yan M."/>
            <person name="Wang P."/>
            <person name="Xu J."/>
            <person name="Bruns T."/>
            <person name="Baldrian P."/>
            <person name="Vilgalys R."/>
            <person name="Dunand C."/>
            <person name="Henrissat B."/>
            <person name="Grigoriev I.V."/>
            <person name="Hibbett D."/>
            <person name="Nagy L.G."/>
            <person name="Martin F.M."/>
        </authorList>
    </citation>
    <scope>NUCLEOTIDE SEQUENCE</scope>
    <source>
        <strain evidence="18">UP504</strain>
    </source>
</reference>
<proteinExistence type="inferred from homology"/>
<dbReference type="InterPro" id="IPR016024">
    <property type="entry name" value="ARM-type_fold"/>
</dbReference>
<feature type="domain" description="FATC" evidence="17">
    <location>
        <begin position="1741"/>
        <end position="1773"/>
    </location>
</feature>
<keyword evidence="19" id="KW-1185">Reference proteome</keyword>
<dbReference type="Proteomes" id="UP000886523">
    <property type="component" value="Unassembled WGS sequence"/>
</dbReference>
<dbReference type="CDD" id="cd00892">
    <property type="entry name" value="PIKKc_ATR"/>
    <property type="match status" value="1"/>
</dbReference>
<evidence type="ECO:0000256" key="4">
    <source>
        <dbReference type="ARBA" id="ARBA00022527"/>
    </source>
</evidence>
<dbReference type="InterPro" id="IPR056802">
    <property type="entry name" value="ATR-like_M-HEAT"/>
</dbReference>
<evidence type="ECO:0000256" key="6">
    <source>
        <dbReference type="ARBA" id="ARBA00022741"/>
    </source>
</evidence>
<protein>
    <recommendedName>
        <fullName evidence="3">non-specific serine/threonine protein kinase</fullName>
        <ecNumber evidence="3">2.7.11.1</ecNumber>
    </recommendedName>
</protein>
<keyword evidence="4" id="KW-0723">Serine/threonine-protein kinase</keyword>
<dbReference type="InterPro" id="IPR012993">
    <property type="entry name" value="UME"/>
</dbReference>
<dbReference type="Pfam" id="PF23593">
    <property type="entry name" value="HEAT_ATR"/>
    <property type="match status" value="1"/>
</dbReference>
<dbReference type="SMART" id="SM01343">
    <property type="entry name" value="FATC"/>
    <property type="match status" value="1"/>
</dbReference>
<evidence type="ECO:0000256" key="12">
    <source>
        <dbReference type="ARBA" id="ARBA00047899"/>
    </source>
</evidence>
<dbReference type="GO" id="GO:0006281">
    <property type="term" value="P:DNA repair"/>
    <property type="evidence" value="ECO:0007669"/>
    <property type="project" value="UniProtKB-KW"/>
</dbReference>
<evidence type="ECO:0000256" key="10">
    <source>
        <dbReference type="ARBA" id="ARBA00023204"/>
    </source>
</evidence>
<dbReference type="GO" id="GO:0005634">
    <property type="term" value="C:nucleus"/>
    <property type="evidence" value="ECO:0007669"/>
    <property type="project" value="UniProtKB-SubCell"/>
</dbReference>
<keyword evidence="11" id="KW-0539">Nucleus</keyword>
<evidence type="ECO:0000256" key="9">
    <source>
        <dbReference type="ARBA" id="ARBA00022840"/>
    </source>
</evidence>
<dbReference type="InterPro" id="IPR050517">
    <property type="entry name" value="DDR_Repair_Kinase"/>
</dbReference>
<keyword evidence="9" id="KW-0067">ATP-binding</keyword>
<feature type="domain" description="FAT" evidence="16">
    <location>
        <begin position="751"/>
        <end position="1302"/>
    </location>
</feature>
<name>A0A9P6DSS8_9AGAM</name>
<dbReference type="Gene3D" id="1.10.1070.11">
    <property type="entry name" value="Phosphatidylinositol 3-/4-kinase, catalytic domain"/>
    <property type="match status" value="1"/>
</dbReference>
<evidence type="ECO:0000256" key="2">
    <source>
        <dbReference type="ARBA" id="ARBA00010769"/>
    </source>
</evidence>
<dbReference type="InterPro" id="IPR003152">
    <property type="entry name" value="FATC_dom"/>
</dbReference>
<evidence type="ECO:0000256" key="13">
    <source>
        <dbReference type="ARBA" id="ARBA00048679"/>
    </source>
</evidence>
<dbReference type="Pfam" id="PF25030">
    <property type="entry name" value="M-HEAT_ATR"/>
    <property type="match status" value="1"/>
</dbReference>
<evidence type="ECO:0000256" key="8">
    <source>
        <dbReference type="ARBA" id="ARBA00022777"/>
    </source>
</evidence>
<gene>
    <name evidence="18" type="ORF">BS47DRAFT_1373404</name>
</gene>
<dbReference type="PANTHER" id="PTHR11139">
    <property type="entry name" value="ATAXIA TELANGIECTASIA MUTATED ATM -RELATED"/>
    <property type="match status" value="1"/>
</dbReference>
<accession>A0A9P6DSS8</accession>
<feature type="domain" description="PI3K/PI4K catalytic" evidence="15">
    <location>
        <begin position="1410"/>
        <end position="1720"/>
    </location>
</feature>
<comment type="catalytic activity">
    <reaction evidence="13">
        <text>L-seryl-[protein] + ATP = O-phospho-L-seryl-[protein] + ADP + H(+)</text>
        <dbReference type="Rhea" id="RHEA:17989"/>
        <dbReference type="Rhea" id="RHEA-COMP:9863"/>
        <dbReference type="Rhea" id="RHEA-COMP:11604"/>
        <dbReference type="ChEBI" id="CHEBI:15378"/>
        <dbReference type="ChEBI" id="CHEBI:29999"/>
        <dbReference type="ChEBI" id="CHEBI:30616"/>
        <dbReference type="ChEBI" id="CHEBI:83421"/>
        <dbReference type="ChEBI" id="CHEBI:456216"/>
        <dbReference type="EC" id="2.7.11.1"/>
    </reaction>
</comment>
<evidence type="ECO:0000313" key="19">
    <source>
        <dbReference type="Proteomes" id="UP000886523"/>
    </source>
</evidence>
<evidence type="ECO:0000313" key="18">
    <source>
        <dbReference type="EMBL" id="KAF9509844.1"/>
    </source>
</evidence>
<feature type="region of interest" description="Disordered" evidence="14">
    <location>
        <begin position="198"/>
        <end position="224"/>
    </location>
</feature>
<dbReference type="GO" id="GO:0004674">
    <property type="term" value="F:protein serine/threonine kinase activity"/>
    <property type="evidence" value="ECO:0007669"/>
    <property type="project" value="UniProtKB-KW"/>
</dbReference>
<evidence type="ECO:0000256" key="7">
    <source>
        <dbReference type="ARBA" id="ARBA00022763"/>
    </source>
</evidence>
<evidence type="ECO:0000256" key="14">
    <source>
        <dbReference type="SAM" id="MobiDB-lite"/>
    </source>
</evidence>
<dbReference type="OrthoDB" id="381190at2759"/>
<comment type="catalytic activity">
    <reaction evidence="12">
        <text>L-threonyl-[protein] + ATP = O-phospho-L-threonyl-[protein] + ADP + H(+)</text>
        <dbReference type="Rhea" id="RHEA:46608"/>
        <dbReference type="Rhea" id="RHEA-COMP:11060"/>
        <dbReference type="Rhea" id="RHEA-COMP:11605"/>
        <dbReference type="ChEBI" id="CHEBI:15378"/>
        <dbReference type="ChEBI" id="CHEBI:30013"/>
        <dbReference type="ChEBI" id="CHEBI:30616"/>
        <dbReference type="ChEBI" id="CHEBI:61977"/>
        <dbReference type="ChEBI" id="CHEBI:456216"/>
        <dbReference type="EC" id="2.7.11.1"/>
    </reaction>
</comment>